<dbReference type="AlphaFoldDB" id="A0A8X8ABG0"/>
<dbReference type="PANTHER" id="PTHR38354:SF2">
    <property type="entry name" value="SIGNAL PEPTIDASE COMPLEX-LIKE PROTEIN DTM1"/>
    <property type="match status" value="1"/>
</dbReference>
<dbReference type="EMBL" id="JAAWWB010000003">
    <property type="protein sequence ID" value="KAG6786278.1"/>
    <property type="molecule type" value="Genomic_DNA"/>
</dbReference>
<gene>
    <name evidence="2" type="ORF">POTOM_007876</name>
</gene>
<proteinExistence type="predicted"/>
<evidence type="ECO:0000256" key="1">
    <source>
        <dbReference type="SAM" id="Phobius"/>
    </source>
</evidence>
<dbReference type="PANTHER" id="PTHR38354">
    <property type="entry name" value="SIGNAL PEPTIDASE COMPLEX-LIKE PROTEIN DTM1"/>
    <property type="match status" value="1"/>
</dbReference>
<name>A0A8X8ABG0_POPTO</name>
<organism evidence="2 3">
    <name type="scientific">Populus tomentosa</name>
    <name type="common">Chinese white poplar</name>
    <dbReference type="NCBI Taxonomy" id="118781"/>
    <lineage>
        <taxon>Eukaryota</taxon>
        <taxon>Viridiplantae</taxon>
        <taxon>Streptophyta</taxon>
        <taxon>Embryophyta</taxon>
        <taxon>Tracheophyta</taxon>
        <taxon>Spermatophyta</taxon>
        <taxon>Magnoliopsida</taxon>
        <taxon>eudicotyledons</taxon>
        <taxon>Gunneridae</taxon>
        <taxon>Pentapetalae</taxon>
        <taxon>rosids</taxon>
        <taxon>fabids</taxon>
        <taxon>Malpighiales</taxon>
        <taxon>Salicaceae</taxon>
        <taxon>Saliceae</taxon>
        <taxon>Populus</taxon>
    </lineage>
</organism>
<dbReference type="GO" id="GO:0005789">
    <property type="term" value="C:endoplasmic reticulum membrane"/>
    <property type="evidence" value="ECO:0007669"/>
    <property type="project" value="InterPro"/>
</dbReference>
<dbReference type="Proteomes" id="UP000886885">
    <property type="component" value="Chromosome 2A"/>
</dbReference>
<keyword evidence="1" id="KW-0472">Membrane</keyword>
<dbReference type="InterPro" id="IPR039955">
    <property type="entry name" value="DTM1"/>
</dbReference>
<sequence length="116" mass="13308">MVVVGIWTLSFKKVLVTYVLGVLGIAGVLLPDWDYFDRDYSRWFSFVSEQDRLALAQRSGFSHLNMVEQSMYHDGLDTGYKDDALDFSSQIGCLHRRLWLCFVQVVAVHIRVKGFG</sequence>
<evidence type="ECO:0000313" key="3">
    <source>
        <dbReference type="Proteomes" id="UP000886885"/>
    </source>
</evidence>
<dbReference type="GO" id="GO:0048658">
    <property type="term" value="P:anther wall tapetum development"/>
    <property type="evidence" value="ECO:0007669"/>
    <property type="project" value="InterPro"/>
</dbReference>
<accession>A0A8X8ABG0</accession>
<keyword evidence="1" id="KW-0812">Transmembrane</keyword>
<protein>
    <submittedName>
        <fullName evidence="2">Uncharacterized protein</fullName>
    </submittedName>
</protein>
<comment type="caution">
    <text evidence="2">The sequence shown here is derived from an EMBL/GenBank/DDBJ whole genome shotgun (WGS) entry which is preliminary data.</text>
</comment>
<dbReference type="OrthoDB" id="1861824at2759"/>
<evidence type="ECO:0000313" key="2">
    <source>
        <dbReference type="EMBL" id="KAG6786278.1"/>
    </source>
</evidence>
<reference evidence="2" key="1">
    <citation type="journal article" date="2020" name="bioRxiv">
        <title>Hybrid origin of Populus tomentosa Carr. identified through genome sequencing and phylogenomic analysis.</title>
        <authorList>
            <person name="An X."/>
            <person name="Gao K."/>
            <person name="Chen Z."/>
            <person name="Li J."/>
            <person name="Yang X."/>
            <person name="Yang X."/>
            <person name="Zhou J."/>
            <person name="Guo T."/>
            <person name="Zhao T."/>
            <person name="Huang S."/>
            <person name="Miao D."/>
            <person name="Khan W.U."/>
            <person name="Rao P."/>
            <person name="Ye M."/>
            <person name="Lei B."/>
            <person name="Liao W."/>
            <person name="Wang J."/>
            <person name="Ji L."/>
            <person name="Li Y."/>
            <person name="Guo B."/>
            <person name="Mustafa N.S."/>
            <person name="Li S."/>
            <person name="Yun Q."/>
            <person name="Keller S.R."/>
            <person name="Mao J."/>
            <person name="Zhang R."/>
            <person name="Strauss S.H."/>
        </authorList>
    </citation>
    <scope>NUCLEOTIDE SEQUENCE</scope>
    <source>
        <strain evidence="2">GM15</strain>
        <tissue evidence="2">Leaf</tissue>
    </source>
</reference>
<keyword evidence="3" id="KW-1185">Reference proteome</keyword>
<keyword evidence="1" id="KW-1133">Transmembrane helix</keyword>
<feature type="transmembrane region" description="Helical" evidence="1">
    <location>
        <begin position="15"/>
        <end position="33"/>
    </location>
</feature>